<evidence type="ECO:0000256" key="2">
    <source>
        <dbReference type="SAM" id="Phobius"/>
    </source>
</evidence>
<accession>X6NIP7</accession>
<keyword evidence="2" id="KW-1133">Transmembrane helix</keyword>
<dbReference type="Proteomes" id="UP000023152">
    <property type="component" value="Unassembled WGS sequence"/>
</dbReference>
<gene>
    <name evidence="3" type="ORF">RFI_10938</name>
</gene>
<dbReference type="EMBL" id="ASPP01008022">
    <property type="protein sequence ID" value="ETO26200.1"/>
    <property type="molecule type" value="Genomic_DNA"/>
</dbReference>
<proteinExistence type="predicted"/>
<evidence type="ECO:0000313" key="4">
    <source>
        <dbReference type="Proteomes" id="UP000023152"/>
    </source>
</evidence>
<name>X6NIP7_RETFI</name>
<protein>
    <submittedName>
        <fullName evidence="3">Uncharacterized protein</fullName>
    </submittedName>
</protein>
<dbReference type="AlphaFoldDB" id="X6NIP7"/>
<feature type="region of interest" description="Disordered" evidence="1">
    <location>
        <begin position="1"/>
        <end position="35"/>
    </location>
</feature>
<evidence type="ECO:0000256" key="1">
    <source>
        <dbReference type="SAM" id="MobiDB-lite"/>
    </source>
</evidence>
<keyword evidence="4" id="KW-1185">Reference proteome</keyword>
<evidence type="ECO:0000313" key="3">
    <source>
        <dbReference type="EMBL" id="ETO26200.1"/>
    </source>
</evidence>
<reference evidence="3 4" key="1">
    <citation type="journal article" date="2013" name="Curr. Biol.">
        <title>The Genome of the Foraminiferan Reticulomyxa filosa.</title>
        <authorList>
            <person name="Glockner G."/>
            <person name="Hulsmann N."/>
            <person name="Schleicher M."/>
            <person name="Noegel A.A."/>
            <person name="Eichinger L."/>
            <person name="Gallinger C."/>
            <person name="Pawlowski J."/>
            <person name="Sierra R."/>
            <person name="Euteneuer U."/>
            <person name="Pillet L."/>
            <person name="Moustafa A."/>
            <person name="Platzer M."/>
            <person name="Groth M."/>
            <person name="Szafranski K."/>
            <person name="Schliwa M."/>
        </authorList>
    </citation>
    <scope>NUCLEOTIDE SEQUENCE [LARGE SCALE GENOMIC DNA]</scope>
</reference>
<sequence>MSQSSIALDTLQKQKKSHSHLQRQVSHDTHPLSGPLIMTIGNGANDNHAKNETVNYSGVIDADGIKLNMTNGRPSSASASHLNYVRNGGGSETVTTPTATMLSMIPNNGSAGNLSQVRTHMSNASNDPLVQHMNLPSFLLPPNSKLRPTTIVTSSRPLNIPSLSAAPQTTQPLVIRLDTSNHAGTTVNITNSNVSCAHNNVNNSTHVWNKNNMDRIRFNETTKLIQSPPLPAMEPAVLATPTLSTNAPSPSANDITNAIDQMHHLNKSTCNESVGLRLVHSLKISQELMQCKQWLEQLMKDQRLAFVRESSYFSDNTVKKIYEKLCKNEYKSVFAVFDDLQKLWSVVLARLKVIFIYFLNSFFFTFFCVYMFTQKGSDAARLAHGEEQRLHQKQEEMLEDNLIFLFVLLLFQNLLTWAPERVKEWWDCNHYPETDSERIIMTQINGEQLVNIVNNHTQFEKIFPHSMHIYDELKKYKVYILTMLYLYLCKIKKIYLFFKKILSPSHFS</sequence>
<keyword evidence="2" id="KW-0472">Membrane</keyword>
<comment type="caution">
    <text evidence="3">The sequence shown here is derived from an EMBL/GenBank/DDBJ whole genome shotgun (WGS) entry which is preliminary data.</text>
</comment>
<keyword evidence="2" id="KW-0812">Transmembrane</keyword>
<feature type="transmembrane region" description="Helical" evidence="2">
    <location>
        <begin position="478"/>
        <end position="498"/>
    </location>
</feature>
<organism evidence="3 4">
    <name type="scientific">Reticulomyxa filosa</name>
    <dbReference type="NCBI Taxonomy" id="46433"/>
    <lineage>
        <taxon>Eukaryota</taxon>
        <taxon>Sar</taxon>
        <taxon>Rhizaria</taxon>
        <taxon>Retaria</taxon>
        <taxon>Foraminifera</taxon>
        <taxon>Monothalamids</taxon>
        <taxon>Reticulomyxidae</taxon>
        <taxon>Reticulomyxa</taxon>
    </lineage>
</organism>
<feature type="transmembrane region" description="Helical" evidence="2">
    <location>
        <begin position="354"/>
        <end position="372"/>
    </location>
</feature>